<evidence type="ECO:0000313" key="3">
    <source>
        <dbReference type="Proteomes" id="UP000824250"/>
    </source>
</evidence>
<dbReference type="SUPFAM" id="SSF69360">
    <property type="entry name" value="Cell wall binding repeat"/>
    <property type="match status" value="1"/>
</dbReference>
<evidence type="ECO:0000313" key="2">
    <source>
        <dbReference type="EMBL" id="HIR05192.1"/>
    </source>
</evidence>
<name>A0A9D1D4Y9_9FIRM</name>
<dbReference type="EMBL" id="DVGC01000025">
    <property type="protein sequence ID" value="HIR05192.1"/>
    <property type="molecule type" value="Genomic_DNA"/>
</dbReference>
<reference evidence="2" key="2">
    <citation type="journal article" date="2021" name="PeerJ">
        <title>Extensive microbial diversity within the chicken gut microbiome revealed by metagenomics and culture.</title>
        <authorList>
            <person name="Gilroy R."/>
            <person name="Ravi A."/>
            <person name="Getino M."/>
            <person name="Pursley I."/>
            <person name="Horton D.L."/>
            <person name="Alikhan N.F."/>
            <person name="Baker D."/>
            <person name="Gharbi K."/>
            <person name="Hall N."/>
            <person name="Watson M."/>
            <person name="Adriaenssens E.M."/>
            <person name="Foster-Nyarko E."/>
            <person name="Jarju S."/>
            <person name="Secka A."/>
            <person name="Antonio M."/>
            <person name="Oren A."/>
            <person name="Chaudhuri R.R."/>
            <person name="La Ragione R."/>
            <person name="Hildebrand F."/>
            <person name="Pallen M.J."/>
        </authorList>
    </citation>
    <scope>NUCLEOTIDE SEQUENCE</scope>
    <source>
        <strain evidence="2">CHK180-2868</strain>
    </source>
</reference>
<feature type="chain" id="PRO_5038602186" evidence="1">
    <location>
        <begin position="24"/>
        <end position="343"/>
    </location>
</feature>
<reference evidence="2" key="1">
    <citation type="submission" date="2020-10" db="EMBL/GenBank/DDBJ databases">
        <authorList>
            <person name="Gilroy R."/>
        </authorList>
    </citation>
    <scope>NUCLEOTIDE SEQUENCE</scope>
    <source>
        <strain evidence="2">CHK180-2868</strain>
    </source>
</reference>
<gene>
    <name evidence="2" type="ORF">IAB28_04425</name>
</gene>
<accession>A0A9D1D4Y9</accession>
<protein>
    <submittedName>
        <fullName evidence="2">Uncharacterized protein</fullName>
    </submittedName>
</protein>
<dbReference type="Proteomes" id="UP000824250">
    <property type="component" value="Unassembled WGS sequence"/>
</dbReference>
<comment type="caution">
    <text evidence="2">The sequence shown here is derived from an EMBL/GenBank/DDBJ whole genome shotgun (WGS) entry which is preliminary data.</text>
</comment>
<dbReference type="Gene3D" id="2.10.270.10">
    <property type="entry name" value="Cholin Binding"/>
    <property type="match status" value="1"/>
</dbReference>
<keyword evidence="1" id="KW-0732">Signal</keyword>
<dbReference type="Pfam" id="PF20316">
    <property type="entry name" value="DUF6612"/>
    <property type="match status" value="1"/>
</dbReference>
<sequence>MKKWKAALAVIPMTAALSFPAFAGEWHLDMNGWWYETDDGAYYRNGWQWIDGNQDGWAECYYFNNQGYVSVRTRQVDGWEVNEDGAWTVDGEIQRKYVPVPGMENDPAAVEAYRTAYEKNENLTTADVDANYVMTMEMEGVSLDIGMNMNMKMRGLDGNNLEFLAEGTMTMLGAEIPMTMFYTDGYMYTDAMGEKSRQPMEAMEAVAQANSTVSSGVDMDLSVMRGMRMREENGKTIISFSMDPVMMNSVMNSMMLDMSAYEELGVDASYQLNSCSGEMVINSEGYYESMVLNMDMGMDMSAEGETLHVVYKLNMDMTYNNPGQEVSFTLPSTEGYQDAYYTV</sequence>
<dbReference type="AlphaFoldDB" id="A0A9D1D4Y9"/>
<evidence type="ECO:0000256" key="1">
    <source>
        <dbReference type="SAM" id="SignalP"/>
    </source>
</evidence>
<organism evidence="2 3">
    <name type="scientific">Candidatus Copromonas faecavium</name>
    <name type="common">nom. illeg.</name>
    <dbReference type="NCBI Taxonomy" id="2840740"/>
    <lineage>
        <taxon>Bacteria</taxon>
        <taxon>Bacillati</taxon>
        <taxon>Bacillota</taxon>
        <taxon>Clostridia</taxon>
        <taxon>Lachnospirales</taxon>
        <taxon>Lachnospiraceae</taxon>
        <taxon>Candidatus Copromonas (nom. illeg.)</taxon>
    </lineage>
</organism>
<dbReference type="InterPro" id="IPR046720">
    <property type="entry name" value="DUF6612"/>
</dbReference>
<proteinExistence type="predicted"/>
<feature type="signal peptide" evidence="1">
    <location>
        <begin position="1"/>
        <end position="23"/>
    </location>
</feature>